<dbReference type="RefSeq" id="WP_379978282.1">
    <property type="nucleotide sequence ID" value="NZ_JBHSFV010000004.1"/>
</dbReference>
<evidence type="ECO:0000313" key="2">
    <source>
        <dbReference type="Proteomes" id="UP001596043"/>
    </source>
</evidence>
<organism evidence="1 2">
    <name type="scientific">Dokdonia ponticola</name>
    <dbReference type="NCBI Taxonomy" id="2041041"/>
    <lineage>
        <taxon>Bacteria</taxon>
        <taxon>Pseudomonadati</taxon>
        <taxon>Bacteroidota</taxon>
        <taxon>Flavobacteriia</taxon>
        <taxon>Flavobacteriales</taxon>
        <taxon>Flavobacteriaceae</taxon>
        <taxon>Dokdonia</taxon>
    </lineage>
</organism>
<keyword evidence="2" id="KW-1185">Reference proteome</keyword>
<comment type="caution">
    <text evidence="1">The sequence shown here is derived from an EMBL/GenBank/DDBJ whole genome shotgun (WGS) entry which is preliminary data.</text>
</comment>
<protein>
    <submittedName>
        <fullName evidence="1">Uncharacterized protein</fullName>
    </submittedName>
</protein>
<reference evidence="2" key="1">
    <citation type="journal article" date="2019" name="Int. J. Syst. Evol. Microbiol.">
        <title>The Global Catalogue of Microorganisms (GCM) 10K type strain sequencing project: providing services to taxonomists for standard genome sequencing and annotation.</title>
        <authorList>
            <consortium name="The Broad Institute Genomics Platform"/>
            <consortium name="The Broad Institute Genome Sequencing Center for Infectious Disease"/>
            <person name="Wu L."/>
            <person name="Ma J."/>
        </authorList>
    </citation>
    <scope>NUCLEOTIDE SEQUENCE [LARGE SCALE GENOMIC DNA]</scope>
    <source>
        <strain evidence="2">YJ-61-S</strain>
    </source>
</reference>
<accession>A0ABV9HW02</accession>
<name>A0ABV9HW02_9FLAO</name>
<gene>
    <name evidence="1" type="ORF">ACFO3O_09075</name>
</gene>
<dbReference type="EMBL" id="JBHSFV010000004">
    <property type="protein sequence ID" value="MFC4634058.1"/>
    <property type="molecule type" value="Genomic_DNA"/>
</dbReference>
<proteinExistence type="predicted"/>
<sequence length="138" mass="16642">MNYMYCIGNDKENIYFFSKESEAYLSLERIFEKISFNKFSHFQNLYSFNIDSVCEQKLILSEIKILLISSFDHQDFFLDDYLSYIDYLEEYKKTIAHLRDSKSKKIRALIKLYITIYRTMISLHIIEFKRYDPSGSDV</sequence>
<dbReference type="Proteomes" id="UP001596043">
    <property type="component" value="Unassembled WGS sequence"/>
</dbReference>
<evidence type="ECO:0000313" key="1">
    <source>
        <dbReference type="EMBL" id="MFC4634058.1"/>
    </source>
</evidence>